<keyword evidence="3" id="KW-0238">DNA-binding</keyword>
<evidence type="ECO:0000256" key="5">
    <source>
        <dbReference type="ARBA" id="ARBA00023242"/>
    </source>
</evidence>
<dbReference type="GO" id="GO:0003677">
    <property type="term" value="F:DNA binding"/>
    <property type="evidence" value="ECO:0007669"/>
    <property type="project" value="UniProtKB-KW"/>
</dbReference>
<dbReference type="PANTHER" id="PTHR31989">
    <property type="entry name" value="NAC DOMAIN-CONTAINING PROTEIN 82-RELATED"/>
    <property type="match status" value="1"/>
</dbReference>
<evidence type="ECO:0000256" key="4">
    <source>
        <dbReference type="ARBA" id="ARBA00023163"/>
    </source>
</evidence>
<evidence type="ECO:0000256" key="3">
    <source>
        <dbReference type="ARBA" id="ARBA00023125"/>
    </source>
</evidence>
<dbReference type="Pfam" id="PF02365">
    <property type="entry name" value="NAM"/>
    <property type="match status" value="1"/>
</dbReference>
<dbReference type="Gramene" id="Kaladp0021s0010.3.v1.1">
    <property type="protein sequence ID" value="Kaladp0021s0010.3.v1.1"/>
    <property type="gene ID" value="Kaladp0021s0010.v1.1"/>
</dbReference>
<proteinExistence type="predicted"/>
<sequence length="213" mass="24080">MADPQAPLPLPPGCRFFPTEPQLLRHYLSGKNSVFDHHLNVNVIGEFDVLGHDPAELIEIGCFEYGVGGRRRHWYCYAPSAERKRVGGRRRTRGGYWKRKGRVRDVVGEGGVVIGRRTDYVFCLRRFEAKCGALTDWVVYEYALIEEDKDFVLCRAFQKSSQRKDVSQVANFGVSDNSYLHDSLDMASILEQGDFIELDDLSKPLSSMGNAAS</sequence>
<dbReference type="SUPFAM" id="SSF101941">
    <property type="entry name" value="NAC domain"/>
    <property type="match status" value="1"/>
</dbReference>
<evidence type="ECO:0000313" key="7">
    <source>
        <dbReference type="EnsemblPlants" id="Kaladp0021s0010.3.v1.1"/>
    </source>
</evidence>
<dbReference type="InterPro" id="IPR003441">
    <property type="entry name" value="NAC-dom"/>
</dbReference>
<keyword evidence="2" id="KW-0805">Transcription regulation</keyword>
<dbReference type="Gene3D" id="2.170.150.80">
    <property type="entry name" value="NAC domain"/>
    <property type="match status" value="1"/>
</dbReference>
<dbReference type="Proteomes" id="UP000594263">
    <property type="component" value="Unplaced"/>
</dbReference>
<dbReference type="GO" id="GO:0005634">
    <property type="term" value="C:nucleus"/>
    <property type="evidence" value="ECO:0007669"/>
    <property type="project" value="UniProtKB-SubCell"/>
</dbReference>
<keyword evidence="4" id="KW-0804">Transcription</keyword>
<evidence type="ECO:0000256" key="1">
    <source>
        <dbReference type="ARBA" id="ARBA00004123"/>
    </source>
</evidence>
<dbReference type="InterPro" id="IPR036093">
    <property type="entry name" value="NAC_dom_sf"/>
</dbReference>
<dbReference type="AlphaFoldDB" id="A0A7N0T3L1"/>
<dbReference type="PROSITE" id="PS51005">
    <property type="entry name" value="NAC"/>
    <property type="match status" value="1"/>
</dbReference>
<reference evidence="7" key="1">
    <citation type="submission" date="2021-01" db="UniProtKB">
        <authorList>
            <consortium name="EnsemblPlants"/>
        </authorList>
    </citation>
    <scope>IDENTIFICATION</scope>
</reference>
<evidence type="ECO:0000256" key="2">
    <source>
        <dbReference type="ARBA" id="ARBA00023015"/>
    </source>
</evidence>
<keyword evidence="5" id="KW-0539">Nucleus</keyword>
<dbReference type="Gramene" id="Kaladp0021s0010.1.v1.1">
    <property type="protein sequence ID" value="Kaladp0021s0010.1.v1.1"/>
    <property type="gene ID" value="Kaladp0021s0010.v1.1"/>
</dbReference>
<dbReference type="GO" id="GO:0006355">
    <property type="term" value="P:regulation of DNA-templated transcription"/>
    <property type="evidence" value="ECO:0007669"/>
    <property type="project" value="InterPro"/>
</dbReference>
<feature type="domain" description="NAC" evidence="6">
    <location>
        <begin position="10"/>
        <end position="159"/>
    </location>
</feature>
<comment type="subcellular location">
    <subcellularLocation>
        <location evidence="1">Nucleus</location>
    </subcellularLocation>
</comment>
<dbReference type="EnsemblPlants" id="Kaladp0021s0010.1.v1.1">
    <property type="protein sequence ID" value="Kaladp0021s0010.1.v1.1"/>
    <property type="gene ID" value="Kaladp0021s0010.v1.1"/>
</dbReference>
<evidence type="ECO:0000313" key="8">
    <source>
        <dbReference type="Proteomes" id="UP000594263"/>
    </source>
</evidence>
<name>A0A7N0T3L1_KALFE</name>
<accession>A0A7N0T3L1</accession>
<organism evidence="7 8">
    <name type="scientific">Kalanchoe fedtschenkoi</name>
    <name type="common">Lavender scallops</name>
    <name type="synonym">South American air plant</name>
    <dbReference type="NCBI Taxonomy" id="63787"/>
    <lineage>
        <taxon>Eukaryota</taxon>
        <taxon>Viridiplantae</taxon>
        <taxon>Streptophyta</taxon>
        <taxon>Embryophyta</taxon>
        <taxon>Tracheophyta</taxon>
        <taxon>Spermatophyta</taxon>
        <taxon>Magnoliopsida</taxon>
        <taxon>eudicotyledons</taxon>
        <taxon>Gunneridae</taxon>
        <taxon>Pentapetalae</taxon>
        <taxon>Saxifragales</taxon>
        <taxon>Crassulaceae</taxon>
        <taxon>Kalanchoe</taxon>
    </lineage>
</organism>
<keyword evidence="8" id="KW-1185">Reference proteome</keyword>
<protein>
    <recommendedName>
        <fullName evidence="6">NAC domain-containing protein</fullName>
    </recommendedName>
</protein>
<evidence type="ECO:0000259" key="6">
    <source>
        <dbReference type="PROSITE" id="PS51005"/>
    </source>
</evidence>
<dbReference type="EnsemblPlants" id="Kaladp0021s0010.3.v1.1">
    <property type="protein sequence ID" value="Kaladp0021s0010.3.v1.1"/>
    <property type="gene ID" value="Kaladp0021s0010.v1.1"/>
</dbReference>